<dbReference type="CDD" id="cd20095">
    <property type="entry name" value="MBT_SFMBT_rpt3"/>
    <property type="match status" value="1"/>
</dbReference>
<keyword evidence="3" id="KW-1185">Reference proteome</keyword>
<dbReference type="WBParaSite" id="PTRK_0001169700.1">
    <property type="protein sequence ID" value="PTRK_0001169700.1"/>
    <property type="gene ID" value="PTRK_0001169700"/>
</dbReference>
<protein>
    <submittedName>
        <fullName evidence="4">SLED domain-containing protein</fullName>
    </submittedName>
</protein>
<dbReference type="Pfam" id="PF02820">
    <property type="entry name" value="MBT"/>
    <property type="match status" value="1"/>
</dbReference>
<sequence>MDRQNLEDSNDSHLSVSTLKNDLYMMKIQDKSLKYTRQFPVNNDRIFYKDLDFLNRPIGEVSIPYYTDKVAASLTGRLKDAFPAVLLSVTRNTVQVLNFKNHKVELVPYDNVWLRRTSSDQKIFLNHEETDPTNEHSYSESYFINENGVKLERLSTAKCMVKVQNFIREEDFFLYQDLDGLFSVVQITTKYGPFVIVKMIDDSEKLLPIRSGRNYSLELLSQLSLAGLIKKGGYKPGKETFFNKVPKCAFLRSKHNSHEFRLGNEVEVICPDTRENIYMGYVSEVFSEELFRVTIIKYAENEKNKTLLCDNANEYILPKRFCSRHNLKLTSPFESHSGNDLKTFKKRHGIIDAADRKTFAQIQCYDKIEEFTRVEYYDEKGEVMVPAVIVRSAENVIFIILEDRDMMKPLAFNCASAYIFPVGTAEKYNITLVKPLDRDYEDTRRVRMDVEKNFKGFYQDLNINLPLDCGTKNETIDKENITFSSVFKDISKIAPKFYLNYDCNPGPFLKAESIKSKPVINNGGPLASIVYYINRLLIQCSYGSGRVRTSNILSCTEKESNIIMKKPVNSFQEDDTIQYNSKGQTFSCEAPSSSEDFPLYLRKILFKLQACPNLISLTKLEESCPCDCKNVDPWFKLYVNNFVNLTPAEYLAGPATATRGKKSAKRNNAKNDKKNNCEEIDTKKLKLCDKDVSTIKIEKADQRSSLQGSREASESKMIPPKFNAGTKKRATTVDIVSTKLRRSGRVAGKNSETGSPSKTADTTPEPPSSPSVSPSDDNSQESVGNNSRLSTPMQADLRDKKLQEMSPQEFAALVIAETSFDIREKVENIDINELLRLTIPQIQKRFDIKMGVAMKINRIIQTRK</sequence>
<feature type="domain" description="SLED" evidence="2">
    <location>
        <begin position="496"/>
        <end position="616"/>
    </location>
</feature>
<reference evidence="4" key="1">
    <citation type="submission" date="2017-02" db="UniProtKB">
        <authorList>
            <consortium name="WormBaseParasite"/>
        </authorList>
    </citation>
    <scope>IDENTIFICATION</scope>
</reference>
<feature type="compositionally biased region" description="Polar residues" evidence="1">
    <location>
        <begin position="750"/>
        <end position="762"/>
    </location>
</feature>
<dbReference type="AlphaFoldDB" id="A0A0N4ZT66"/>
<dbReference type="InterPro" id="IPR004092">
    <property type="entry name" value="Mbt"/>
</dbReference>
<dbReference type="InterPro" id="IPR038348">
    <property type="entry name" value="SLED_sf"/>
</dbReference>
<evidence type="ECO:0000259" key="2">
    <source>
        <dbReference type="Pfam" id="PF12140"/>
    </source>
</evidence>
<organism evidence="3 4">
    <name type="scientific">Parastrongyloides trichosuri</name>
    <name type="common">Possum-specific nematode worm</name>
    <dbReference type="NCBI Taxonomy" id="131310"/>
    <lineage>
        <taxon>Eukaryota</taxon>
        <taxon>Metazoa</taxon>
        <taxon>Ecdysozoa</taxon>
        <taxon>Nematoda</taxon>
        <taxon>Chromadorea</taxon>
        <taxon>Rhabditida</taxon>
        <taxon>Tylenchina</taxon>
        <taxon>Panagrolaimomorpha</taxon>
        <taxon>Strongyloidoidea</taxon>
        <taxon>Strongyloididae</taxon>
        <taxon>Parastrongyloides</taxon>
    </lineage>
</organism>
<accession>A0A0N4ZT66</accession>
<dbReference type="GO" id="GO:0005634">
    <property type="term" value="C:nucleus"/>
    <property type="evidence" value="ECO:0007669"/>
    <property type="project" value="InterPro"/>
</dbReference>
<evidence type="ECO:0000313" key="4">
    <source>
        <dbReference type="WBParaSite" id="PTRK_0001169700.1"/>
    </source>
</evidence>
<evidence type="ECO:0000256" key="1">
    <source>
        <dbReference type="SAM" id="MobiDB-lite"/>
    </source>
</evidence>
<name>A0A0N4ZT66_PARTI</name>
<proteinExistence type="predicted"/>
<dbReference type="Proteomes" id="UP000038045">
    <property type="component" value="Unplaced"/>
</dbReference>
<dbReference type="Gene3D" id="3.90.1150.190">
    <property type="entry name" value="SLED domain"/>
    <property type="match status" value="1"/>
</dbReference>
<dbReference type="STRING" id="131310.A0A0N4ZT66"/>
<dbReference type="GO" id="GO:0006355">
    <property type="term" value="P:regulation of DNA-templated transcription"/>
    <property type="evidence" value="ECO:0007669"/>
    <property type="project" value="InterPro"/>
</dbReference>
<dbReference type="InterPro" id="IPR021987">
    <property type="entry name" value="SLED"/>
</dbReference>
<evidence type="ECO:0000313" key="3">
    <source>
        <dbReference type="Proteomes" id="UP000038045"/>
    </source>
</evidence>
<dbReference type="Pfam" id="PF12140">
    <property type="entry name" value="SLED"/>
    <property type="match status" value="1"/>
</dbReference>
<dbReference type="SUPFAM" id="SSF63748">
    <property type="entry name" value="Tudor/PWWP/MBT"/>
    <property type="match status" value="2"/>
</dbReference>
<feature type="region of interest" description="Disordered" evidence="1">
    <location>
        <begin position="699"/>
        <end position="792"/>
    </location>
</feature>
<feature type="compositionally biased region" description="Polar residues" evidence="1">
    <location>
        <begin position="776"/>
        <end position="792"/>
    </location>
</feature>
<dbReference type="Gene3D" id="2.30.30.140">
    <property type="match status" value="2"/>
</dbReference>